<dbReference type="Pfam" id="PF07221">
    <property type="entry name" value="GlcNAc_2-epim"/>
    <property type="match status" value="1"/>
</dbReference>
<dbReference type="AlphaFoldDB" id="A0A549TB09"/>
<dbReference type="CDD" id="cd00249">
    <property type="entry name" value="AGE"/>
    <property type="match status" value="1"/>
</dbReference>
<evidence type="ECO:0000256" key="2">
    <source>
        <dbReference type="ARBA" id="ARBA00023235"/>
    </source>
</evidence>
<dbReference type="GO" id="GO:0016853">
    <property type="term" value="F:isomerase activity"/>
    <property type="evidence" value="ECO:0007669"/>
    <property type="project" value="UniProtKB-KW"/>
</dbReference>
<dbReference type="GO" id="GO:0005975">
    <property type="term" value="P:carbohydrate metabolic process"/>
    <property type="evidence" value="ECO:0007669"/>
    <property type="project" value="InterPro"/>
</dbReference>
<dbReference type="PANTHER" id="PTHR15108">
    <property type="entry name" value="N-ACYLGLUCOSAMINE-2-EPIMERASE"/>
    <property type="match status" value="1"/>
</dbReference>
<evidence type="ECO:0000256" key="1">
    <source>
        <dbReference type="ARBA" id="ARBA00008558"/>
    </source>
</evidence>
<dbReference type="Gene3D" id="1.50.10.10">
    <property type="match status" value="1"/>
</dbReference>
<proteinExistence type="inferred from homology"/>
<gene>
    <name evidence="3" type="ORF">FNA46_10600</name>
</gene>
<keyword evidence="4" id="KW-1185">Reference proteome</keyword>
<evidence type="ECO:0000313" key="3">
    <source>
        <dbReference type="EMBL" id="TRL39070.1"/>
    </source>
</evidence>
<accession>A0A549TB09</accession>
<dbReference type="RefSeq" id="WP_143125178.1">
    <property type="nucleotide sequence ID" value="NZ_VJMG01000024.1"/>
</dbReference>
<name>A0A549TB09_9HYPH</name>
<evidence type="ECO:0000313" key="4">
    <source>
        <dbReference type="Proteomes" id="UP000316801"/>
    </source>
</evidence>
<dbReference type="SUPFAM" id="SSF48208">
    <property type="entry name" value="Six-hairpin glycosidases"/>
    <property type="match status" value="1"/>
</dbReference>
<protein>
    <submittedName>
        <fullName evidence="3">AGE family epimerase/isomerase</fullName>
    </submittedName>
</protein>
<keyword evidence="2 3" id="KW-0413">Isomerase</keyword>
<dbReference type="EMBL" id="VJMG01000024">
    <property type="protein sequence ID" value="TRL39070.1"/>
    <property type="molecule type" value="Genomic_DNA"/>
</dbReference>
<comment type="similarity">
    <text evidence="1">Belongs to the N-acylglucosamine 2-epimerase family.</text>
</comment>
<dbReference type="InterPro" id="IPR008928">
    <property type="entry name" value="6-hairpin_glycosidase_sf"/>
</dbReference>
<dbReference type="Proteomes" id="UP000316801">
    <property type="component" value="Unassembled WGS sequence"/>
</dbReference>
<reference evidence="3 4" key="1">
    <citation type="submission" date="2019-07" db="EMBL/GenBank/DDBJ databases">
        <title>Ln-dependent methylotrophs.</title>
        <authorList>
            <person name="Tani A."/>
        </authorList>
    </citation>
    <scope>NUCLEOTIDE SEQUENCE [LARGE SCALE GENOMIC DNA]</scope>
    <source>
        <strain evidence="3 4">SM12</strain>
    </source>
</reference>
<dbReference type="InterPro" id="IPR010819">
    <property type="entry name" value="AGE/CE"/>
</dbReference>
<comment type="caution">
    <text evidence="3">The sequence shown here is derived from an EMBL/GenBank/DDBJ whole genome shotgun (WGS) entry which is preliminary data.</text>
</comment>
<sequence>MTYEKLSAASKELSRWLDEDALPLWRERGFQGEAGGFSETVTLGGQPTDAHRRARVHPRQVYCFAEAGVRGWTGDWQTPVQAGLAFFDRVYRLDSGFYGALANKDGQLLDTSFDLYNQAFAILSFVYTARVSPGRQAEMAARTSAMLASLKAGYAHPEAGFEEDNPARLPLCSNPHMHLFEASLACEAAEGFDATAWTAFSDEIAALCMRRFIDGENGGLREFFNHDWSPFDGEKGRIMEPGHQFEWAWLLARWGERRGNAEALAKARRLFEIGETHGICATRKVAVMTLLDDFSVADPLARLWPQTEWIKSAARLAVLSQGLERERYVQSALAACAALSLFLDTPLPGLWRDKMKGDGSFIEEAAPASSFYHILCAIYELEDCLAALDSASGVAV</sequence>
<dbReference type="InterPro" id="IPR012341">
    <property type="entry name" value="6hp_glycosidase-like_sf"/>
</dbReference>
<organism evidence="3 4">
    <name type="scientific">Rhizobium straminoryzae</name>
    <dbReference type="NCBI Taxonomy" id="1387186"/>
    <lineage>
        <taxon>Bacteria</taxon>
        <taxon>Pseudomonadati</taxon>
        <taxon>Pseudomonadota</taxon>
        <taxon>Alphaproteobacteria</taxon>
        <taxon>Hyphomicrobiales</taxon>
        <taxon>Rhizobiaceae</taxon>
        <taxon>Rhizobium/Agrobacterium group</taxon>
        <taxon>Rhizobium</taxon>
    </lineage>
</organism>
<dbReference type="InterPro" id="IPR034116">
    <property type="entry name" value="AGE_dom"/>
</dbReference>